<feature type="region of interest" description="Disordered" evidence="1">
    <location>
        <begin position="1"/>
        <end position="96"/>
    </location>
</feature>
<organism evidence="2 3">
    <name type="scientific">Paspalum notatum var. saurae</name>
    <dbReference type="NCBI Taxonomy" id="547442"/>
    <lineage>
        <taxon>Eukaryota</taxon>
        <taxon>Viridiplantae</taxon>
        <taxon>Streptophyta</taxon>
        <taxon>Embryophyta</taxon>
        <taxon>Tracheophyta</taxon>
        <taxon>Spermatophyta</taxon>
        <taxon>Magnoliopsida</taxon>
        <taxon>Liliopsida</taxon>
        <taxon>Poales</taxon>
        <taxon>Poaceae</taxon>
        <taxon>PACMAD clade</taxon>
        <taxon>Panicoideae</taxon>
        <taxon>Andropogonodae</taxon>
        <taxon>Paspaleae</taxon>
        <taxon>Paspalinae</taxon>
        <taxon>Paspalum</taxon>
    </lineage>
</organism>
<reference evidence="2 3" key="1">
    <citation type="submission" date="2024-02" db="EMBL/GenBank/DDBJ databases">
        <title>High-quality chromosome-scale genome assembly of Pensacola bahiagrass (Paspalum notatum Flugge var. saurae).</title>
        <authorList>
            <person name="Vega J.M."/>
            <person name="Podio M."/>
            <person name="Orjuela J."/>
            <person name="Siena L.A."/>
            <person name="Pessino S.C."/>
            <person name="Combes M.C."/>
            <person name="Mariac C."/>
            <person name="Albertini E."/>
            <person name="Pupilli F."/>
            <person name="Ortiz J.P.A."/>
            <person name="Leblanc O."/>
        </authorList>
    </citation>
    <scope>NUCLEOTIDE SEQUENCE [LARGE SCALE GENOMIC DNA]</scope>
    <source>
        <strain evidence="2">R1</strain>
        <tissue evidence="2">Leaf</tissue>
    </source>
</reference>
<gene>
    <name evidence="2" type="ORF">U9M48_001706</name>
</gene>
<feature type="compositionally biased region" description="Basic and acidic residues" evidence="1">
    <location>
        <begin position="42"/>
        <end position="58"/>
    </location>
</feature>
<keyword evidence="3" id="KW-1185">Reference proteome</keyword>
<evidence type="ECO:0000256" key="1">
    <source>
        <dbReference type="SAM" id="MobiDB-lite"/>
    </source>
</evidence>
<feature type="compositionally biased region" description="Basic and acidic residues" evidence="1">
    <location>
        <begin position="67"/>
        <end position="96"/>
    </location>
</feature>
<feature type="compositionally biased region" description="Polar residues" evidence="1">
    <location>
        <begin position="19"/>
        <end position="28"/>
    </location>
</feature>
<dbReference type="Proteomes" id="UP001341281">
    <property type="component" value="Chromosome 01"/>
</dbReference>
<accession>A0AAQ3PF68</accession>
<evidence type="ECO:0000313" key="3">
    <source>
        <dbReference type="Proteomes" id="UP001341281"/>
    </source>
</evidence>
<sequence length="96" mass="10855">MTRAQRRAAQERLQKQAQDAQTAGTGPTCSIPRLARPSTPRDQTRRGSPTEDLEHNGDTSRALHFHSSKEEEPSMDLGQHHTRQDHLPLHALQETR</sequence>
<dbReference type="AlphaFoldDB" id="A0AAQ3PF68"/>
<name>A0AAQ3PF68_PASNO</name>
<dbReference type="EMBL" id="CP144745">
    <property type="protein sequence ID" value="WVZ50455.1"/>
    <property type="molecule type" value="Genomic_DNA"/>
</dbReference>
<proteinExistence type="predicted"/>
<evidence type="ECO:0000313" key="2">
    <source>
        <dbReference type="EMBL" id="WVZ50455.1"/>
    </source>
</evidence>
<protein>
    <submittedName>
        <fullName evidence="2">Uncharacterized protein</fullName>
    </submittedName>
</protein>